<organism evidence="10 11">
    <name type="scientific">Geochorda subterranea</name>
    <dbReference type="NCBI Taxonomy" id="3109564"/>
    <lineage>
        <taxon>Bacteria</taxon>
        <taxon>Bacillati</taxon>
        <taxon>Bacillota</taxon>
        <taxon>Limnochordia</taxon>
        <taxon>Limnochordales</taxon>
        <taxon>Geochordaceae</taxon>
        <taxon>Geochorda</taxon>
    </lineage>
</organism>
<evidence type="ECO:0000256" key="3">
    <source>
        <dbReference type="ARBA" id="ARBA00012362"/>
    </source>
</evidence>
<evidence type="ECO:0000256" key="5">
    <source>
        <dbReference type="ARBA" id="ARBA00022793"/>
    </source>
</evidence>
<dbReference type="EMBL" id="CP141614">
    <property type="protein sequence ID" value="WRP13267.1"/>
    <property type="molecule type" value="Genomic_DNA"/>
</dbReference>
<dbReference type="Gene3D" id="3.20.20.70">
    <property type="entry name" value="Aldolase class I"/>
    <property type="match status" value="1"/>
</dbReference>
<reference evidence="11" key="1">
    <citation type="submission" date="2023-12" db="EMBL/GenBank/DDBJ databases">
        <title>Novel isolates from deep terrestrial aquifers shed light on the physiology and ecology of the class Limnochordia.</title>
        <authorList>
            <person name="Karnachuk O.V."/>
            <person name="Lukina A.P."/>
            <person name="Avakyan M.R."/>
            <person name="Kadnikov V."/>
            <person name="Begmatov S."/>
            <person name="Beletsky A.V."/>
            <person name="Mardanov A.V."/>
            <person name="Ravin N.V."/>
        </authorList>
    </citation>
    <scope>NUCLEOTIDE SEQUENCE [LARGE SCALE GENOMIC DNA]</scope>
    <source>
        <strain evidence="11">LN</strain>
    </source>
</reference>
<keyword evidence="7" id="KW-0057">Aromatic amino acid biosynthesis</keyword>
<comment type="catalytic activity">
    <reaction evidence="1">
        <text>1-(2-carboxyphenylamino)-1-deoxy-D-ribulose 5-phosphate + H(+) = (1S,2R)-1-C-(indol-3-yl)glycerol 3-phosphate + CO2 + H2O</text>
        <dbReference type="Rhea" id="RHEA:23476"/>
        <dbReference type="ChEBI" id="CHEBI:15377"/>
        <dbReference type="ChEBI" id="CHEBI:15378"/>
        <dbReference type="ChEBI" id="CHEBI:16526"/>
        <dbReference type="ChEBI" id="CHEBI:58613"/>
        <dbReference type="ChEBI" id="CHEBI:58866"/>
        <dbReference type="EC" id="4.1.1.48"/>
    </reaction>
</comment>
<keyword evidence="8 10" id="KW-0456">Lyase</keyword>
<dbReference type="InterPro" id="IPR013785">
    <property type="entry name" value="Aldolase_TIM"/>
</dbReference>
<dbReference type="Proteomes" id="UP001333102">
    <property type="component" value="Chromosome"/>
</dbReference>
<sequence length="289" mass="30495">MSGATGSPGGRLGQMVEHQRQRRELFRAMLRRLEHEPTPLRPAHGLREALEAARDGIGGRLPLIAEVKRRSPSAGAIAVDRDAVAQAARYAAGGAAAISVLANETFFGGSPDDVRAVAASPAVGLPVLFKDIVVWPEQIELARRCGASAVLLIMAALATDEVEALMARAREAGLEVVVEVHDEGELERALSLPGVRIVGVNNRDLRTFAVDTSRARTLLRRVPPGVLRLAESGYRTPADLAEAWAAGADAVLVGEALMRAPDPEALLAEVRRLRAASPSGARTAADPAS</sequence>
<dbReference type="PANTHER" id="PTHR22854:SF2">
    <property type="entry name" value="INDOLE-3-GLYCEROL-PHOSPHATE SYNTHASE"/>
    <property type="match status" value="1"/>
</dbReference>
<dbReference type="PROSITE" id="PS00614">
    <property type="entry name" value="IGPS"/>
    <property type="match status" value="1"/>
</dbReference>
<evidence type="ECO:0000256" key="2">
    <source>
        <dbReference type="ARBA" id="ARBA00004696"/>
    </source>
</evidence>
<keyword evidence="6" id="KW-0822">Tryptophan biosynthesis</keyword>
<dbReference type="Pfam" id="PF00218">
    <property type="entry name" value="IGPS"/>
    <property type="match status" value="1"/>
</dbReference>
<keyword evidence="5" id="KW-0210">Decarboxylase</keyword>
<comment type="pathway">
    <text evidence="2">Amino-acid biosynthesis; L-tryptophan biosynthesis; L-tryptophan from chorismate: step 4/5.</text>
</comment>
<accession>A0ABZ1BM95</accession>
<dbReference type="CDD" id="cd00331">
    <property type="entry name" value="IGPS"/>
    <property type="match status" value="1"/>
</dbReference>
<keyword evidence="11" id="KW-1185">Reference proteome</keyword>
<gene>
    <name evidence="10" type="ORF">VLY81_07320</name>
</gene>
<dbReference type="InterPro" id="IPR001468">
    <property type="entry name" value="Indole-3-GlycerolPSynthase_CS"/>
</dbReference>
<name>A0ABZ1BM95_9FIRM</name>
<evidence type="ECO:0000256" key="4">
    <source>
        <dbReference type="ARBA" id="ARBA00022605"/>
    </source>
</evidence>
<evidence type="ECO:0000256" key="1">
    <source>
        <dbReference type="ARBA" id="ARBA00001633"/>
    </source>
</evidence>
<dbReference type="EC" id="4.1.1.48" evidence="3"/>
<evidence type="ECO:0000256" key="6">
    <source>
        <dbReference type="ARBA" id="ARBA00022822"/>
    </source>
</evidence>
<dbReference type="RefSeq" id="WP_324667512.1">
    <property type="nucleotide sequence ID" value="NZ_CP141614.1"/>
</dbReference>
<dbReference type="GO" id="GO:0004425">
    <property type="term" value="F:indole-3-glycerol-phosphate synthase activity"/>
    <property type="evidence" value="ECO:0007669"/>
    <property type="project" value="UniProtKB-EC"/>
</dbReference>
<dbReference type="InterPro" id="IPR045186">
    <property type="entry name" value="Indole-3-glycerol_P_synth"/>
</dbReference>
<dbReference type="InterPro" id="IPR011060">
    <property type="entry name" value="RibuloseP-bd_barrel"/>
</dbReference>
<evidence type="ECO:0000313" key="11">
    <source>
        <dbReference type="Proteomes" id="UP001333102"/>
    </source>
</evidence>
<evidence type="ECO:0000259" key="9">
    <source>
        <dbReference type="Pfam" id="PF00218"/>
    </source>
</evidence>
<evidence type="ECO:0000313" key="10">
    <source>
        <dbReference type="EMBL" id="WRP13267.1"/>
    </source>
</evidence>
<feature type="domain" description="Indole-3-glycerol phosphate synthase" evidence="9">
    <location>
        <begin position="16"/>
        <end position="268"/>
    </location>
</feature>
<proteinExistence type="predicted"/>
<dbReference type="InterPro" id="IPR013798">
    <property type="entry name" value="Indole-3-glycerol_P_synth_dom"/>
</dbReference>
<dbReference type="PANTHER" id="PTHR22854">
    <property type="entry name" value="TRYPTOPHAN BIOSYNTHESIS PROTEIN"/>
    <property type="match status" value="1"/>
</dbReference>
<dbReference type="SUPFAM" id="SSF51366">
    <property type="entry name" value="Ribulose-phoshate binding barrel"/>
    <property type="match status" value="1"/>
</dbReference>
<keyword evidence="4" id="KW-0028">Amino-acid biosynthesis</keyword>
<evidence type="ECO:0000256" key="8">
    <source>
        <dbReference type="ARBA" id="ARBA00023239"/>
    </source>
</evidence>
<protein>
    <recommendedName>
        <fullName evidence="3">indole-3-glycerol-phosphate synthase</fullName>
        <ecNumber evidence="3">4.1.1.48</ecNumber>
    </recommendedName>
</protein>
<evidence type="ECO:0000256" key="7">
    <source>
        <dbReference type="ARBA" id="ARBA00023141"/>
    </source>
</evidence>